<feature type="region of interest" description="Disordered" evidence="1">
    <location>
        <begin position="156"/>
        <end position="178"/>
    </location>
</feature>
<dbReference type="Pfam" id="PF11716">
    <property type="entry name" value="MDMPI_N"/>
    <property type="match status" value="1"/>
</dbReference>
<dbReference type="Gene3D" id="1.20.120.450">
    <property type="entry name" value="dinb family like domain"/>
    <property type="match status" value="1"/>
</dbReference>
<dbReference type="GO" id="GO:0046872">
    <property type="term" value="F:metal ion binding"/>
    <property type="evidence" value="ECO:0007669"/>
    <property type="project" value="InterPro"/>
</dbReference>
<sequence length="197" mass="20569">MTSTPDLVPAVRRLSGVLAGVRDSDLAAPTPCEDYTVGDLADHVGGLTLAFTWAAEKKWPDGSRGGPSGDASRLEPDWRARFTERLDALAAAWRVPDAWQGMTEAGGVPLPGGVAGLVALNELVVHGWDLARATGQPYDCGQAELDACLSFVEQAAQDGDGGSDGPFGPAREVPDAAAPLDRLVALTGRDPSWTPPR</sequence>
<evidence type="ECO:0000313" key="3">
    <source>
        <dbReference type="EMBL" id="TDD87383.1"/>
    </source>
</evidence>
<dbReference type="AlphaFoldDB" id="A0A4R5BPT2"/>
<feature type="domain" description="Mycothiol-dependent maleylpyruvate isomerase metal-binding" evidence="2">
    <location>
        <begin position="10"/>
        <end position="131"/>
    </location>
</feature>
<comment type="caution">
    <text evidence="3">The sequence shown here is derived from an EMBL/GenBank/DDBJ whole genome shotgun (WGS) entry which is preliminary data.</text>
</comment>
<dbReference type="InterPro" id="IPR017520">
    <property type="entry name" value="CHP03086"/>
</dbReference>
<dbReference type="RefSeq" id="WP_131893965.1">
    <property type="nucleotide sequence ID" value="NZ_SMKU01000071.1"/>
</dbReference>
<dbReference type="InterPro" id="IPR024344">
    <property type="entry name" value="MDMPI_metal-binding"/>
</dbReference>
<protein>
    <submittedName>
        <fullName evidence="3">TIGR03086 family protein</fullName>
    </submittedName>
</protein>
<evidence type="ECO:0000259" key="2">
    <source>
        <dbReference type="Pfam" id="PF11716"/>
    </source>
</evidence>
<name>A0A4R5BPT2_9ACTN</name>
<reference evidence="3 4" key="1">
    <citation type="submission" date="2019-03" db="EMBL/GenBank/DDBJ databases">
        <title>Draft genome sequences of novel Actinobacteria.</title>
        <authorList>
            <person name="Sahin N."/>
            <person name="Ay H."/>
            <person name="Saygin H."/>
        </authorList>
    </citation>
    <scope>NUCLEOTIDE SEQUENCE [LARGE SCALE GENOMIC DNA]</scope>
    <source>
        <strain evidence="3 4">H3C3</strain>
    </source>
</reference>
<dbReference type="OrthoDB" id="5185819at2"/>
<accession>A0A4R5BPT2</accession>
<evidence type="ECO:0000256" key="1">
    <source>
        <dbReference type="SAM" id="MobiDB-lite"/>
    </source>
</evidence>
<keyword evidence="4" id="KW-1185">Reference proteome</keyword>
<proteinExistence type="predicted"/>
<dbReference type="SUPFAM" id="SSF109854">
    <property type="entry name" value="DinB/YfiT-like putative metalloenzymes"/>
    <property type="match status" value="1"/>
</dbReference>
<dbReference type="InterPro" id="IPR034660">
    <property type="entry name" value="DinB/YfiT-like"/>
</dbReference>
<dbReference type="NCBIfam" id="TIGR03083">
    <property type="entry name" value="maleylpyruvate isomerase family mycothiol-dependent enzyme"/>
    <property type="match status" value="1"/>
</dbReference>
<organism evidence="3 4">
    <name type="scientific">Actinomadura rubrisoli</name>
    <dbReference type="NCBI Taxonomy" id="2530368"/>
    <lineage>
        <taxon>Bacteria</taxon>
        <taxon>Bacillati</taxon>
        <taxon>Actinomycetota</taxon>
        <taxon>Actinomycetes</taxon>
        <taxon>Streptosporangiales</taxon>
        <taxon>Thermomonosporaceae</taxon>
        <taxon>Actinomadura</taxon>
    </lineage>
</organism>
<dbReference type="EMBL" id="SMKU01000071">
    <property type="protein sequence ID" value="TDD87383.1"/>
    <property type="molecule type" value="Genomic_DNA"/>
</dbReference>
<dbReference type="InterPro" id="IPR017517">
    <property type="entry name" value="Maleyloyr_isom"/>
</dbReference>
<evidence type="ECO:0000313" key="4">
    <source>
        <dbReference type="Proteomes" id="UP000294513"/>
    </source>
</evidence>
<gene>
    <name evidence="3" type="ORF">E1298_16125</name>
</gene>
<dbReference type="NCBIfam" id="TIGR03086">
    <property type="entry name" value="TIGR03086 family metal-binding protein"/>
    <property type="match status" value="1"/>
</dbReference>
<dbReference type="Proteomes" id="UP000294513">
    <property type="component" value="Unassembled WGS sequence"/>
</dbReference>